<feature type="region of interest" description="Disordered" evidence="1">
    <location>
        <begin position="56"/>
        <end position="82"/>
    </location>
</feature>
<keyword evidence="2" id="KW-0472">Membrane</keyword>
<keyword evidence="3" id="KW-1185">Reference proteome</keyword>
<dbReference type="AlphaFoldDB" id="A0A1S3J7K1"/>
<gene>
    <name evidence="4" type="primary">LOC106170496</name>
</gene>
<dbReference type="InParanoid" id="A0A1S3J7K1"/>
<dbReference type="RefSeq" id="XP_013405834.1">
    <property type="nucleotide sequence ID" value="XM_013550380.1"/>
</dbReference>
<dbReference type="GeneID" id="106170496"/>
<protein>
    <submittedName>
        <fullName evidence="4">Monocarboxylate transporter 14-like</fullName>
    </submittedName>
</protein>
<dbReference type="InterPro" id="IPR036259">
    <property type="entry name" value="MFS_trans_sf"/>
</dbReference>
<proteinExistence type="predicted"/>
<accession>A0A1S3J7K1</accession>
<dbReference type="SUPFAM" id="SSF103473">
    <property type="entry name" value="MFS general substrate transporter"/>
    <property type="match status" value="1"/>
</dbReference>
<dbReference type="OrthoDB" id="6160040at2759"/>
<keyword evidence="2" id="KW-1133">Transmembrane helix</keyword>
<evidence type="ECO:0000256" key="1">
    <source>
        <dbReference type="SAM" id="MobiDB-lite"/>
    </source>
</evidence>
<sequence length="82" mass="9050">MVMSGIGCVVGPTLAGYLYDVTQDYSYSFYLAGILFMSGSFSILAIPVLKSRRQQTQEKRNAVTPLESSRQGTAFPYSESHM</sequence>
<evidence type="ECO:0000313" key="3">
    <source>
        <dbReference type="Proteomes" id="UP000085678"/>
    </source>
</evidence>
<reference evidence="4" key="1">
    <citation type="submission" date="2025-08" db="UniProtKB">
        <authorList>
            <consortium name="RefSeq"/>
        </authorList>
    </citation>
    <scope>IDENTIFICATION</scope>
    <source>
        <tissue evidence="4">Gonads</tissue>
    </source>
</reference>
<dbReference type="Proteomes" id="UP000085678">
    <property type="component" value="Unplaced"/>
</dbReference>
<feature type="transmembrane region" description="Helical" evidence="2">
    <location>
        <begin position="27"/>
        <end position="49"/>
    </location>
</feature>
<name>A0A1S3J7K1_LINAN</name>
<evidence type="ECO:0000256" key="2">
    <source>
        <dbReference type="SAM" id="Phobius"/>
    </source>
</evidence>
<keyword evidence="2" id="KW-0812">Transmembrane</keyword>
<dbReference type="KEGG" id="lak:106170496"/>
<organism evidence="3 4">
    <name type="scientific">Lingula anatina</name>
    <name type="common">Brachiopod</name>
    <name type="synonym">Lingula unguis</name>
    <dbReference type="NCBI Taxonomy" id="7574"/>
    <lineage>
        <taxon>Eukaryota</taxon>
        <taxon>Metazoa</taxon>
        <taxon>Spiralia</taxon>
        <taxon>Lophotrochozoa</taxon>
        <taxon>Brachiopoda</taxon>
        <taxon>Linguliformea</taxon>
        <taxon>Lingulata</taxon>
        <taxon>Lingulida</taxon>
        <taxon>Linguloidea</taxon>
        <taxon>Lingulidae</taxon>
        <taxon>Lingula</taxon>
    </lineage>
</organism>
<dbReference type="Gene3D" id="1.20.1250.20">
    <property type="entry name" value="MFS general substrate transporter like domains"/>
    <property type="match status" value="1"/>
</dbReference>
<evidence type="ECO:0000313" key="4">
    <source>
        <dbReference type="RefSeq" id="XP_013405834.1"/>
    </source>
</evidence>